<dbReference type="AlphaFoldDB" id="A0A382XIE2"/>
<name>A0A382XIE2_9ZZZZ</name>
<sequence>MTSPDTQCRLCKQRSVAILYSGPIRNGGIRGPSAGGYEIIECDHCKLVQLSPVPPGLTAFYETDSYRANWDETYSPTEIQKKYDHEQSERVSRIGVENLRDSTVLDLGAGPGLFLDAVKALTRKTLAVEPFSYYSEHLKTNGHIYYPYAKNAVENNETA</sequence>
<evidence type="ECO:0008006" key="2">
    <source>
        <dbReference type="Google" id="ProtNLM"/>
    </source>
</evidence>
<reference evidence="1" key="1">
    <citation type="submission" date="2018-05" db="EMBL/GenBank/DDBJ databases">
        <authorList>
            <person name="Lanie J.A."/>
            <person name="Ng W.-L."/>
            <person name="Kazmierczak K.M."/>
            <person name="Andrzejewski T.M."/>
            <person name="Davidsen T.M."/>
            <person name="Wayne K.J."/>
            <person name="Tettelin H."/>
            <person name="Glass J.I."/>
            <person name="Rusch D."/>
            <person name="Podicherti R."/>
            <person name="Tsui H.-C.T."/>
            <person name="Winkler M.E."/>
        </authorList>
    </citation>
    <scope>NUCLEOTIDE SEQUENCE</scope>
</reference>
<protein>
    <recommendedName>
        <fullName evidence="2">Methyltransferase putative zinc binding domain-containing protein</fullName>
    </recommendedName>
</protein>
<dbReference type="SUPFAM" id="SSF53335">
    <property type="entry name" value="S-adenosyl-L-methionine-dependent methyltransferases"/>
    <property type="match status" value="1"/>
</dbReference>
<dbReference type="Gene3D" id="3.40.50.150">
    <property type="entry name" value="Vaccinia Virus protein VP39"/>
    <property type="match status" value="1"/>
</dbReference>
<proteinExistence type="predicted"/>
<organism evidence="1">
    <name type="scientific">marine metagenome</name>
    <dbReference type="NCBI Taxonomy" id="408172"/>
    <lineage>
        <taxon>unclassified sequences</taxon>
        <taxon>metagenomes</taxon>
        <taxon>ecological metagenomes</taxon>
    </lineage>
</organism>
<evidence type="ECO:0000313" key="1">
    <source>
        <dbReference type="EMBL" id="SVD70937.1"/>
    </source>
</evidence>
<accession>A0A382XIE2</accession>
<dbReference type="EMBL" id="UINC01168089">
    <property type="protein sequence ID" value="SVD70937.1"/>
    <property type="molecule type" value="Genomic_DNA"/>
</dbReference>
<dbReference type="InterPro" id="IPR029063">
    <property type="entry name" value="SAM-dependent_MTases_sf"/>
</dbReference>
<feature type="non-terminal residue" evidence="1">
    <location>
        <position position="159"/>
    </location>
</feature>
<gene>
    <name evidence="1" type="ORF">METZ01_LOCUS423791</name>
</gene>